<keyword evidence="1" id="KW-0732">Signal</keyword>
<evidence type="ECO:0000259" key="2">
    <source>
        <dbReference type="Pfam" id="PF01471"/>
    </source>
</evidence>
<dbReference type="Pfam" id="PF01471">
    <property type="entry name" value="PG_binding_1"/>
    <property type="match status" value="1"/>
</dbReference>
<evidence type="ECO:0000256" key="1">
    <source>
        <dbReference type="SAM" id="SignalP"/>
    </source>
</evidence>
<sequence>MHNNQPSKLMAFIFTLVLLLSAATAHTADGEGQFAVRGAGLISCALYTQERAARSEVYLVAAAWVDGYITGINQHASQTYDLMSFESTELLMAILDNHCQKNPSDPIFGVLVNLFKKLWPDRLIDKSDKTTIAIGEREARHYVESIGRVQNRLQAAGFYKDPRNNEYSPQTLEAMKKFQTSIGFEPTGFPDQLTLWRLMRNEADLDK</sequence>
<evidence type="ECO:0000313" key="4">
    <source>
        <dbReference type="Proteomes" id="UP000632828"/>
    </source>
</evidence>
<dbReference type="InterPro" id="IPR036366">
    <property type="entry name" value="PGBDSf"/>
</dbReference>
<organism evidence="3 4">
    <name type="scientific">Pelovirga terrestris</name>
    <dbReference type="NCBI Taxonomy" id="2771352"/>
    <lineage>
        <taxon>Bacteria</taxon>
        <taxon>Pseudomonadati</taxon>
        <taxon>Thermodesulfobacteriota</taxon>
        <taxon>Desulfuromonadia</taxon>
        <taxon>Geobacterales</taxon>
        <taxon>Geobacteraceae</taxon>
        <taxon>Pelovirga</taxon>
    </lineage>
</organism>
<dbReference type="EMBL" id="JACWUN010000008">
    <property type="protein sequence ID" value="MBD1400736.1"/>
    <property type="molecule type" value="Genomic_DNA"/>
</dbReference>
<dbReference type="SUPFAM" id="SSF47090">
    <property type="entry name" value="PGBD-like"/>
    <property type="match status" value="1"/>
</dbReference>
<keyword evidence="4" id="KW-1185">Reference proteome</keyword>
<protein>
    <submittedName>
        <fullName evidence="3">Peptidoglycan-binding protein</fullName>
    </submittedName>
</protein>
<dbReference type="RefSeq" id="WP_191155581.1">
    <property type="nucleotide sequence ID" value="NZ_JACWUN010000008.1"/>
</dbReference>
<reference evidence="3" key="1">
    <citation type="submission" date="2020-09" db="EMBL/GenBank/DDBJ databases">
        <title>Pelobacter alkaliphilus sp. nov., a novel anaerobic arsenate-reducing bacterium from terrestrial mud volcano.</title>
        <authorList>
            <person name="Khomyakova M.A."/>
            <person name="Merkel A.Y."/>
            <person name="Slobodkin A.I."/>
        </authorList>
    </citation>
    <scope>NUCLEOTIDE SEQUENCE</scope>
    <source>
        <strain evidence="3">M08fum</strain>
    </source>
</reference>
<accession>A0A8J6QPZ0</accession>
<feature type="chain" id="PRO_5035303485" evidence="1">
    <location>
        <begin position="28"/>
        <end position="207"/>
    </location>
</feature>
<dbReference type="AlphaFoldDB" id="A0A8J6QPZ0"/>
<evidence type="ECO:0000313" key="3">
    <source>
        <dbReference type="EMBL" id="MBD1400736.1"/>
    </source>
</evidence>
<dbReference type="Gene3D" id="1.10.101.10">
    <property type="entry name" value="PGBD-like superfamily/PGBD"/>
    <property type="match status" value="1"/>
</dbReference>
<dbReference type="InterPro" id="IPR036365">
    <property type="entry name" value="PGBD-like_sf"/>
</dbReference>
<comment type="caution">
    <text evidence="3">The sequence shown here is derived from an EMBL/GenBank/DDBJ whole genome shotgun (WGS) entry which is preliminary data.</text>
</comment>
<dbReference type="Proteomes" id="UP000632828">
    <property type="component" value="Unassembled WGS sequence"/>
</dbReference>
<name>A0A8J6QPZ0_9BACT</name>
<gene>
    <name evidence="3" type="ORF">ICT70_08650</name>
</gene>
<feature type="domain" description="Peptidoglycan binding-like" evidence="2">
    <location>
        <begin position="146"/>
        <end position="195"/>
    </location>
</feature>
<proteinExistence type="predicted"/>
<feature type="signal peptide" evidence="1">
    <location>
        <begin position="1"/>
        <end position="27"/>
    </location>
</feature>
<dbReference type="InterPro" id="IPR002477">
    <property type="entry name" value="Peptidoglycan-bd-like"/>
</dbReference>